<dbReference type="CDD" id="cd01949">
    <property type="entry name" value="GGDEF"/>
    <property type="match status" value="1"/>
</dbReference>
<gene>
    <name evidence="4" type="ORF">Val02_90620</name>
</gene>
<evidence type="ECO:0000313" key="5">
    <source>
        <dbReference type="Proteomes" id="UP000619260"/>
    </source>
</evidence>
<dbReference type="GO" id="GO:0052621">
    <property type="term" value="F:diguanylate cyclase activity"/>
    <property type="evidence" value="ECO:0007669"/>
    <property type="project" value="TreeGrafter"/>
</dbReference>
<evidence type="ECO:0000256" key="1">
    <source>
        <dbReference type="SAM" id="MobiDB-lite"/>
    </source>
</evidence>
<feature type="transmembrane region" description="Helical" evidence="2">
    <location>
        <begin position="121"/>
        <end position="138"/>
    </location>
</feature>
<evidence type="ECO:0000259" key="3">
    <source>
        <dbReference type="PROSITE" id="PS50887"/>
    </source>
</evidence>
<feature type="transmembrane region" description="Helical" evidence="2">
    <location>
        <begin position="29"/>
        <end position="47"/>
    </location>
</feature>
<proteinExistence type="predicted"/>
<dbReference type="InterPro" id="IPR050469">
    <property type="entry name" value="Diguanylate_Cyclase"/>
</dbReference>
<dbReference type="AlphaFoldDB" id="A0A8J3YYQ6"/>
<name>A0A8J3YYQ6_9ACTN</name>
<feature type="transmembrane region" description="Helical" evidence="2">
    <location>
        <begin position="183"/>
        <end position="204"/>
    </location>
</feature>
<evidence type="ECO:0000313" key="4">
    <source>
        <dbReference type="EMBL" id="GIJ52176.1"/>
    </source>
</evidence>
<dbReference type="GO" id="GO:1902201">
    <property type="term" value="P:negative regulation of bacterial-type flagellum-dependent cell motility"/>
    <property type="evidence" value="ECO:0007669"/>
    <property type="project" value="TreeGrafter"/>
</dbReference>
<feature type="transmembrane region" description="Helical" evidence="2">
    <location>
        <begin position="92"/>
        <end position="109"/>
    </location>
</feature>
<accession>A0A8J3YYQ6</accession>
<feature type="transmembrane region" description="Helical" evidence="2">
    <location>
        <begin position="158"/>
        <end position="176"/>
    </location>
</feature>
<dbReference type="EMBL" id="BOPF01000066">
    <property type="protein sequence ID" value="GIJ52176.1"/>
    <property type="molecule type" value="Genomic_DNA"/>
</dbReference>
<dbReference type="PROSITE" id="PS50887">
    <property type="entry name" value="GGDEF"/>
    <property type="match status" value="1"/>
</dbReference>
<keyword evidence="2" id="KW-0812">Transmembrane</keyword>
<comment type="caution">
    <text evidence="4">The sequence shown here is derived from an EMBL/GenBank/DDBJ whole genome shotgun (WGS) entry which is preliminary data.</text>
</comment>
<dbReference type="InterPro" id="IPR000160">
    <property type="entry name" value="GGDEF_dom"/>
</dbReference>
<dbReference type="FunFam" id="3.30.70.270:FF:000001">
    <property type="entry name" value="Diguanylate cyclase domain protein"/>
    <property type="match status" value="1"/>
</dbReference>
<dbReference type="NCBIfam" id="TIGR00254">
    <property type="entry name" value="GGDEF"/>
    <property type="match status" value="1"/>
</dbReference>
<evidence type="ECO:0000256" key="2">
    <source>
        <dbReference type="SAM" id="Phobius"/>
    </source>
</evidence>
<dbReference type="PANTHER" id="PTHR45138:SF9">
    <property type="entry name" value="DIGUANYLATE CYCLASE DGCM-RELATED"/>
    <property type="match status" value="1"/>
</dbReference>
<dbReference type="SUPFAM" id="SSF55073">
    <property type="entry name" value="Nucleotide cyclase"/>
    <property type="match status" value="1"/>
</dbReference>
<feature type="transmembrane region" description="Helical" evidence="2">
    <location>
        <begin position="216"/>
        <end position="233"/>
    </location>
</feature>
<feature type="domain" description="GGDEF" evidence="3">
    <location>
        <begin position="341"/>
        <end position="475"/>
    </location>
</feature>
<protein>
    <recommendedName>
        <fullName evidence="3">GGDEF domain-containing protein</fullName>
    </recommendedName>
</protein>
<feature type="transmembrane region" description="Helical" evidence="2">
    <location>
        <begin position="54"/>
        <end position="77"/>
    </location>
</feature>
<dbReference type="Pfam" id="PF00990">
    <property type="entry name" value="GGDEF"/>
    <property type="match status" value="1"/>
</dbReference>
<dbReference type="PANTHER" id="PTHR45138">
    <property type="entry name" value="REGULATORY COMPONENTS OF SENSORY TRANSDUCTION SYSTEM"/>
    <property type="match status" value="1"/>
</dbReference>
<organism evidence="4 5">
    <name type="scientific">Virgisporangium aliadipatigenens</name>
    <dbReference type="NCBI Taxonomy" id="741659"/>
    <lineage>
        <taxon>Bacteria</taxon>
        <taxon>Bacillati</taxon>
        <taxon>Actinomycetota</taxon>
        <taxon>Actinomycetes</taxon>
        <taxon>Micromonosporales</taxon>
        <taxon>Micromonosporaceae</taxon>
        <taxon>Virgisporangium</taxon>
    </lineage>
</organism>
<dbReference type="InterPro" id="IPR043128">
    <property type="entry name" value="Rev_trsase/Diguanyl_cyclase"/>
</dbReference>
<sequence>MPVWLWFVSACAAVMVAYFTVPLGNASNLLYTTVSAMTTLALAVGVVKRRPAAWSAWVMIALGQASYTFADGLYYLLQSVSGEIPYPGPPDVFYLLAYPLLAAGLVVLVRRRTPLWQSATLIDATVVGTAATLLWWVYVLHPISTAAAGSSLENLISVAYPVLDILIFVVALRLMLGAGTRNTAYYLIIGSLGLMLVADTVYAVANFADTWMEHTWVDGVWLASYALLGAAGLHPSMRRLDEKATVPAPDATSSRVAVLAVASLVGPVVLFIEHLRGRDGDVPALAVGCAVMFLLVLLRMAGVLATTRIEATTDALTRVYSRRFFSESLRVELERANRSHGTVGLILIDVDHFKQINDTYGHPAGDRVLVELARRLRAISRPGDILARIGGEEFAMVLPSADAARAVSLAERVRRFVSATPFLLGDPKMLSVTVSVGVAVSPGDGVEDTELIRAADQALYAAKRGGRNRVVASTAATPPTPVGPVPAPRTAAAAA</sequence>
<dbReference type="Proteomes" id="UP000619260">
    <property type="component" value="Unassembled WGS sequence"/>
</dbReference>
<feature type="compositionally biased region" description="Pro residues" evidence="1">
    <location>
        <begin position="478"/>
        <end position="487"/>
    </location>
</feature>
<feature type="transmembrane region" description="Helical" evidence="2">
    <location>
        <begin position="284"/>
        <end position="305"/>
    </location>
</feature>
<dbReference type="RefSeq" id="WP_203905572.1">
    <property type="nucleotide sequence ID" value="NZ_BOPF01000066.1"/>
</dbReference>
<feature type="transmembrane region" description="Helical" evidence="2">
    <location>
        <begin position="254"/>
        <end position="272"/>
    </location>
</feature>
<keyword evidence="5" id="KW-1185">Reference proteome</keyword>
<dbReference type="SMART" id="SM00267">
    <property type="entry name" value="GGDEF"/>
    <property type="match status" value="1"/>
</dbReference>
<feature type="region of interest" description="Disordered" evidence="1">
    <location>
        <begin position="472"/>
        <end position="495"/>
    </location>
</feature>
<reference evidence="4" key="1">
    <citation type="submission" date="2021-01" db="EMBL/GenBank/DDBJ databases">
        <title>Whole genome shotgun sequence of Virgisporangium aliadipatigenens NBRC 105644.</title>
        <authorList>
            <person name="Komaki H."/>
            <person name="Tamura T."/>
        </authorList>
    </citation>
    <scope>NUCLEOTIDE SEQUENCE</scope>
    <source>
        <strain evidence="4">NBRC 105644</strain>
    </source>
</reference>
<keyword evidence="2" id="KW-1133">Transmembrane helix</keyword>
<dbReference type="GO" id="GO:0043709">
    <property type="term" value="P:cell adhesion involved in single-species biofilm formation"/>
    <property type="evidence" value="ECO:0007669"/>
    <property type="project" value="TreeGrafter"/>
</dbReference>
<dbReference type="GO" id="GO:0005886">
    <property type="term" value="C:plasma membrane"/>
    <property type="evidence" value="ECO:0007669"/>
    <property type="project" value="TreeGrafter"/>
</dbReference>
<dbReference type="InterPro" id="IPR029787">
    <property type="entry name" value="Nucleotide_cyclase"/>
</dbReference>
<dbReference type="Gene3D" id="3.30.70.270">
    <property type="match status" value="1"/>
</dbReference>
<keyword evidence="2" id="KW-0472">Membrane</keyword>